<feature type="binding site" evidence="8">
    <location>
        <begin position="10"/>
        <end position="15"/>
    </location>
    <ligand>
        <name>NADP(+)</name>
        <dbReference type="ChEBI" id="CHEBI:58349"/>
    </ligand>
</feature>
<dbReference type="PROSITE" id="PS00521">
    <property type="entry name" value="P5CR"/>
    <property type="match status" value="1"/>
</dbReference>
<dbReference type="PIRSF" id="PIRSF000193">
    <property type="entry name" value="Pyrrol-5-carb_rd"/>
    <property type="match status" value="1"/>
</dbReference>
<feature type="domain" description="Pyrroline-5-carboxylate reductase dimerisation" evidence="11">
    <location>
        <begin position="170"/>
        <end position="274"/>
    </location>
</feature>
<dbReference type="InterPro" id="IPR053790">
    <property type="entry name" value="P5CR-like_CS"/>
</dbReference>
<evidence type="ECO:0000313" key="12">
    <source>
        <dbReference type="EMBL" id="TLS53142.1"/>
    </source>
</evidence>
<gene>
    <name evidence="6 12" type="primary">proC</name>
    <name evidence="12" type="ORF">FE782_07200</name>
</gene>
<comment type="caution">
    <text evidence="12">The sequence shown here is derived from an EMBL/GenBank/DDBJ whole genome shotgun (WGS) entry which is preliminary data.</text>
</comment>
<accession>A0A5R9G9N2</accession>
<feature type="domain" description="Pyrroline-5-carboxylate reductase catalytic N-terminal" evidence="10">
    <location>
        <begin position="6"/>
        <end position="107"/>
    </location>
</feature>
<dbReference type="EMBL" id="VCIW01000003">
    <property type="protein sequence ID" value="TLS53142.1"/>
    <property type="molecule type" value="Genomic_DNA"/>
</dbReference>
<evidence type="ECO:0000256" key="4">
    <source>
        <dbReference type="ARBA" id="ARBA00023002"/>
    </source>
</evidence>
<reference evidence="12 13" key="1">
    <citation type="submission" date="2019-05" db="EMBL/GenBank/DDBJ databases">
        <authorList>
            <person name="Narsing Rao M.P."/>
            <person name="Li W.J."/>
        </authorList>
    </citation>
    <scope>NUCLEOTIDE SEQUENCE [LARGE SCALE GENOMIC DNA]</scope>
    <source>
        <strain evidence="12 13">SYSU_K30003</strain>
    </source>
</reference>
<dbReference type="OrthoDB" id="9805754at2"/>
<evidence type="ECO:0000256" key="2">
    <source>
        <dbReference type="ARBA" id="ARBA00022650"/>
    </source>
</evidence>
<keyword evidence="6 9" id="KW-0028">Amino-acid biosynthesis</keyword>
<evidence type="ECO:0000259" key="11">
    <source>
        <dbReference type="Pfam" id="PF14748"/>
    </source>
</evidence>
<dbReference type="GO" id="GO:0005737">
    <property type="term" value="C:cytoplasm"/>
    <property type="evidence" value="ECO:0007669"/>
    <property type="project" value="UniProtKB-SubCell"/>
</dbReference>
<comment type="function">
    <text evidence="5 6">Catalyzes the reduction of 1-pyrroline-5-carboxylate (PCA) to L-proline.</text>
</comment>
<comment type="subcellular location">
    <subcellularLocation>
        <location evidence="6">Cytoplasm</location>
    </subcellularLocation>
</comment>
<evidence type="ECO:0000256" key="7">
    <source>
        <dbReference type="NCBIfam" id="TIGR00112"/>
    </source>
</evidence>
<keyword evidence="13" id="KW-1185">Reference proteome</keyword>
<dbReference type="AlphaFoldDB" id="A0A5R9G9N2"/>
<dbReference type="EC" id="1.5.1.2" evidence="6 7"/>
<dbReference type="Gene3D" id="3.40.50.720">
    <property type="entry name" value="NAD(P)-binding Rossmann-like Domain"/>
    <property type="match status" value="1"/>
</dbReference>
<evidence type="ECO:0000256" key="1">
    <source>
        <dbReference type="ARBA" id="ARBA00005525"/>
    </source>
</evidence>
<dbReference type="Pfam" id="PF03807">
    <property type="entry name" value="F420_oxidored"/>
    <property type="match status" value="1"/>
</dbReference>
<dbReference type="GO" id="GO:0055129">
    <property type="term" value="P:L-proline biosynthetic process"/>
    <property type="evidence" value="ECO:0007669"/>
    <property type="project" value="UniProtKB-UniRule"/>
</dbReference>
<dbReference type="GO" id="GO:0004735">
    <property type="term" value="F:pyrroline-5-carboxylate reductase activity"/>
    <property type="evidence" value="ECO:0007669"/>
    <property type="project" value="UniProtKB-UniRule"/>
</dbReference>
<dbReference type="Proteomes" id="UP000309676">
    <property type="component" value="Unassembled WGS sequence"/>
</dbReference>
<dbReference type="FunFam" id="1.10.3730.10:FF:000001">
    <property type="entry name" value="Pyrroline-5-carboxylate reductase"/>
    <property type="match status" value="1"/>
</dbReference>
<dbReference type="InterPro" id="IPR029036">
    <property type="entry name" value="P5CR_dimer"/>
</dbReference>
<keyword evidence="4 6" id="KW-0560">Oxidoreductase</keyword>
<name>A0A5R9G9N2_9BACL</name>
<dbReference type="SUPFAM" id="SSF51735">
    <property type="entry name" value="NAD(P)-binding Rossmann-fold domains"/>
    <property type="match status" value="1"/>
</dbReference>
<evidence type="ECO:0000256" key="8">
    <source>
        <dbReference type="PIRSR" id="PIRSR000193-1"/>
    </source>
</evidence>
<evidence type="ECO:0000256" key="5">
    <source>
        <dbReference type="ARBA" id="ARBA00058118"/>
    </source>
</evidence>
<comment type="catalytic activity">
    <reaction evidence="6 9">
        <text>L-proline + NADP(+) = (S)-1-pyrroline-5-carboxylate + NADPH + 2 H(+)</text>
        <dbReference type="Rhea" id="RHEA:14109"/>
        <dbReference type="ChEBI" id="CHEBI:15378"/>
        <dbReference type="ChEBI" id="CHEBI:17388"/>
        <dbReference type="ChEBI" id="CHEBI:57783"/>
        <dbReference type="ChEBI" id="CHEBI:58349"/>
        <dbReference type="ChEBI" id="CHEBI:60039"/>
        <dbReference type="EC" id="1.5.1.2"/>
    </reaction>
</comment>
<dbReference type="UniPathway" id="UPA00098">
    <property type="reaction ID" value="UER00361"/>
</dbReference>
<protein>
    <recommendedName>
        <fullName evidence="6 7">Pyrroline-5-carboxylate reductase</fullName>
        <shortName evidence="6">P5C reductase</shortName>
        <shortName evidence="6">P5CR</shortName>
        <ecNumber evidence="6 7">1.5.1.2</ecNumber>
    </recommendedName>
    <alternativeName>
        <fullName evidence="6">PCA reductase</fullName>
    </alternativeName>
</protein>
<comment type="pathway">
    <text evidence="6 9">Amino-acid biosynthesis; L-proline biosynthesis; L-proline from L-glutamate 5-semialdehyde: step 1/1.</text>
</comment>
<evidence type="ECO:0000259" key="10">
    <source>
        <dbReference type="Pfam" id="PF03807"/>
    </source>
</evidence>
<dbReference type="SUPFAM" id="SSF48179">
    <property type="entry name" value="6-phosphogluconate dehydrogenase C-terminal domain-like"/>
    <property type="match status" value="1"/>
</dbReference>
<evidence type="ECO:0000256" key="3">
    <source>
        <dbReference type="ARBA" id="ARBA00022857"/>
    </source>
</evidence>
<keyword evidence="6" id="KW-0963">Cytoplasm</keyword>
<dbReference type="PANTHER" id="PTHR11645:SF49">
    <property type="entry name" value="PYRROLINE-5-CARBOXYLATE REDUCTASE 1"/>
    <property type="match status" value="1"/>
</dbReference>
<organism evidence="12 13">
    <name type="scientific">Paenibacillus antri</name>
    <dbReference type="NCBI Taxonomy" id="2582848"/>
    <lineage>
        <taxon>Bacteria</taxon>
        <taxon>Bacillati</taxon>
        <taxon>Bacillota</taxon>
        <taxon>Bacilli</taxon>
        <taxon>Bacillales</taxon>
        <taxon>Paenibacillaceae</taxon>
        <taxon>Paenibacillus</taxon>
    </lineage>
</organism>
<evidence type="ECO:0000256" key="9">
    <source>
        <dbReference type="RuleBase" id="RU003903"/>
    </source>
</evidence>
<keyword evidence="3 6" id="KW-0521">NADP</keyword>
<comment type="similarity">
    <text evidence="1 6 9">Belongs to the pyrroline-5-carboxylate reductase family.</text>
</comment>
<comment type="catalytic activity">
    <reaction evidence="6">
        <text>L-proline + NAD(+) = (S)-1-pyrroline-5-carboxylate + NADH + 2 H(+)</text>
        <dbReference type="Rhea" id="RHEA:14105"/>
        <dbReference type="ChEBI" id="CHEBI:15378"/>
        <dbReference type="ChEBI" id="CHEBI:17388"/>
        <dbReference type="ChEBI" id="CHEBI:57540"/>
        <dbReference type="ChEBI" id="CHEBI:57945"/>
        <dbReference type="ChEBI" id="CHEBI:60039"/>
        <dbReference type="EC" id="1.5.1.2"/>
    </reaction>
</comment>
<dbReference type="InterPro" id="IPR000304">
    <property type="entry name" value="Pyrroline-COOH_reductase"/>
</dbReference>
<evidence type="ECO:0000313" key="13">
    <source>
        <dbReference type="Proteomes" id="UP000309676"/>
    </source>
</evidence>
<keyword evidence="2 6" id="KW-0641">Proline biosynthesis</keyword>
<dbReference type="Gene3D" id="1.10.3730.10">
    <property type="entry name" value="ProC C-terminal domain-like"/>
    <property type="match status" value="1"/>
</dbReference>
<evidence type="ECO:0000256" key="6">
    <source>
        <dbReference type="HAMAP-Rule" id="MF_01925"/>
    </source>
</evidence>
<dbReference type="Pfam" id="PF14748">
    <property type="entry name" value="P5CR_dimer"/>
    <property type="match status" value="1"/>
</dbReference>
<dbReference type="InterPro" id="IPR036291">
    <property type="entry name" value="NAD(P)-bd_dom_sf"/>
</dbReference>
<feature type="binding site" evidence="8">
    <location>
        <begin position="78"/>
        <end position="81"/>
    </location>
    <ligand>
        <name>NADP(+)</name>
        <dbReference type="ChEBI" id="CHEBI:58349"/>
    </ligand>
</feature>
<dbReference type="PANTHER" id="PTHR11645">
    <property type="entry name" value="PYRROLINE-5-CARBOXYLATE REDUCTASE"/>
    <property type="match status" value="1"/>
</dbReference>
<dbReference type="RefSeq" id="WP_138193383.1">
    <property type="nucleotide sequence ID" value="NZ_VCIW01000003.1"/>
</dbReference>
<dbReference type="InterPro" id="IPR008927">
    <property type="entry name" value="6-PGluconate_DH-like_C_sf"/>
</dbReference>
<dbReference type="InterPro" id="IPR028939">
    <property type="entry name" value="P5C_Rdtase_cat_N"/>
</dbReference>
<dbReference type="NCBIfam" id="TIGR00112">
    <property type="entry name" value="proC"/>
    <property type="match status" value="1"/>
</dbReference>
<sequence length="288" mass="30766">MLKEQTIAFIGAGSMSEALLRGIVEAKLVRSLSVVVLNRHNRSRLDDLKAAYGIRVPETNDDAERQRLVREADIVVLAMKPKDVGAAMIEFRDALRPEQLLLSVVAGLSIDTIERLLGRVQPIVRTMPNTSSTIGLGATGIAFSSSVSAEQREMALQMLRAVGKAVPLEEGLLNVVTGVSGSGPAYVYYLMEAMIDAGVQGGLTEREARELVVQTVLGAAHMVESTGEDPAALRAKVTSPNGTTFAAIQHLESFRFRDGLVQAIGRAAARAGEMGDDIATSVLQQAKE</sequence>
<dbReference type="HAMAP" id="MF_01925">
    <property type="entry name" value="P5C_reductase"/>
    <property type="match status" value="1"/>
</dbReference>
<proteinExistence type="inferred from homology"/>